<comment type="subcellular location">
    <subcellularLocation>
        <location evidence="1">Chromosome</location>
    </subcellularLocation>
</comment>
<gene>
    <name evidence="8" type="ORF">CA13_14680</name>
</gene>
<evidence type="ECO:0000313" key="8">
    <source>
        <dbReference type="EMBL" id="TWT80055.1"/>
    </source>
</evidence>
<dbReference type="GO" id="GO:0032259">
    <property type="term" value="P:methylation"/>
    <property type="evidence" value="ECO:0007669"/>
    <property type="project" value="UniProtKB-KW"/>
</dbReference>
<dbReference type="PANTHER" id="PTHR22884">
    <property type="entry name" value="SET DOMAIN PROTEINS"/>
    <property type="match status" value="1"/>
</dbReference>
<dbReference type="SMART" id="SM00317">
    <property type="entry name" value="SET"/>
    <property type="match status" value="1"/>
</dbReference>
<dbReference type="Pfam" id="PF00856">
    <property type="entry name" value="SET"/>
    <property type="match status" value="1"/>
</dbReference>
<evidence type="ECO:0000256" key="3">
    <source>
        <dbReference type="ARBA" id="ARBA00022603"/>
    </source>
</evidence>
<dbReference type="AlphaFoldDB" id="A0A5C5YY91"/>
<evidence type="ECO:0000259" key="6">
    <source>
        <dbReference type="PROSITE" id="PS50280"/>
    </source>
</evidence>
<dbReference type="Gene3D" id="2.170.270.10">
    <property type="entry name" value="SET domain"/>
    <property type="match status" value="1"/>
</dbReference>
<dbReference type="RefSeq" id="WP_419194012.1">
    <property type="nucleotide sequence ID" value="NZ_SJPJ01000001.1"/>
</dbReference>
<dbReference type="Proteomes" id="UP000315010">
    <property type="component" value="Unassembled WGS sequence"/>
</dbReference>
<keyword evidence="9" id="KW-1185">Reference proteome</keyword>
<proteinExistence type="predicted"/>
<feature type="domain" description="Post-SET" evidence="7">
    <location>
        <begin position="141"/>
        <end position="153"/>
    </location>
</feature>
<protein>
    <submittedName>
        <fullName evidence="8">SET domain protein</fullName>
    </submittedName>
</protein>
<comment type="caution">
    <text evidence="8">The sequence shown here is derived from an EMBL/GenBank/DDBJ whole genome shotgun (WGS) entry which is preliminary data.</text>
</comment>
<dbReference type="PROSITE" id="PS50868">
    <property type="entry name" value="POST_SET"/>
    <property type="match status" value="1"/>
</dbReference>
<dbReference type="SUPFAM" id="SSF82199">
    <property type="entry name" value="SET domain"/>
    <property type="match status" value="1"/>
</dbReference>
<keyword evidence="3" id="KW-0489">Methyltransferase</keyword>
<evidence type="ECO:0000259" key="7">
    <source>
        <dbReference type="PROSITE" id="PS50868"/>
    </source>
</evidence>
<feature type="domain" description="SET" evidence="6">
    <location>
        <begin position="21"/>
        <end position="131"/>
    </location>
</feature>
<evidence type="ECO:0000256" key="5">
    <source>
        <dbReference type="ARBA" id="ARBA00022691"/>
    </source>
</evidence>
<sequence>MSQIKPLGKRRRKKLQNRVDEKLGYRSYHDGDVAVKSTGADSLGIYAVRQFTPGELVMEIRGQVLAKASYEGSTYVMELDDDWYLEPAIPASFLNHSCNPNSELVQLSKLTMGLVAICNIEEGSQITFDYCWPALKWIPRCECGSPNCRGWVVAQDEVEKMKKIARRKGKRKAS</sequence>
<dbReference type="InterPro" id="IPR003616">
    <property type="entry name" value="Post-SET_dom"/>
</dbReference>
<evidence type="ECO:0000313" key="9">
    <source>
        <dbReference type="Proteomes" id="UP000315010"/>
    </source>
</evidence>
<dbReference type="InterPro" id="IPR046341">
    <property type="entry name" value="SET_dom_sf"/>
</dbReference>
<dbReference type="PROSITE" id="PS50280">
    <property type="entry name" value="SET"/>
    <property type="match status" value="1"/>
</dbReference>
<keyword evidence="2" id="KW-0158">Chromosome</keyword>
<keyword evidence="5" id="KW-0949">S-adenosyl-L-methionine</keyword>
<evidence type="ECO:0000256" key="1">
    <source>
        <dbReference type="ARBA" id="ARBA00004286"/>
    </source>
</evidence>
<dbReference type="GO" id="GO:0008168">
    <property type="term" value="F:methyltransferase activity"/>
    <property type="evidence" value="ECO:0007669"/>
    <property type="project" value="UniProtKB-KW"/>
</dbReference>
<evidence type="ECO:0000256" key="2">
    <source>
        <dbReference type="ARBA" id="ARBA00022454"/>
    </source>
</evidence>
<evidence type="ECO:0000256" key="4">
    <source>
        <dbReference type="ARBA" id="ARBA00022679"/>
    </source>
</evidence>
<reference evidence="8 9" key="1">
    <citation type="submission" date="2019-02" db="EMBL/GenBank/DDBJ databases">
        <title>Deep-cultivation of Planctomycetes and their phenomic and genomic characterization uncovers novel biology.</title>
        <authorList>
            <person name="Wiegand S."/>
            <person name="Jogler M."/>
            <person name="Boedeker C."/>
            <person name="Pinto D."/>
            <person name="Vollmers J."/>
            <person name="Rivas-Marin E."/>
            <person name="Kohn T."/>
            <person name="Peeters S.H."/>
            <person name="Heuer A."/>
            <person name="Rast P."/>
            <person name="Oberbeckmann S."/>
            <person name="Bunk B."/>
            <person name="Jeske O."/>
            <person name="Meyerdierks A."/>
            <person name="Storesund J.E."/>
            <person name="Kallscheuer N."/>
            <person name="Luecker S."/>
            <person name="Lage O.M."/>
            <person name="Pohl T."/>
            <person name="Merkel B.J."/>
            <person name="Hornburger P."/>
            <person name="Mueller R.-W."/>
            <person name="Bruemmer F."/>
            <person name="Labrenz M."/>
            <person name="Spormann A.M."/>
            <person name="Op Den Camp H."/>
            <person name="Overmann J."/>
            <person name="Amann R."/>
            <person name="Jetten M.S.M."/>
            <person name="Mascher T."/>
            <person name="Medema M.H."/>
            <person name="Devos D.P."/>
            <person name="Kaster A.-K."/>
            <person name="Ovreas L."/>
            <person name="Rohde M."/>
            <person name="Galperin M.Y."/>
            <person name="Jogler C."/>
        </authorList>
    </citation>
    <scope>NUCLEOTIDE SEQUENCE [LARGE SCALE GENOMIC DNA]</scope>
    <source>
        <strain evidence="8 9">CA13</strain>
    </source>
</reference>
<dbReference type="EMBL" id="SJPJ01000001">
    <property type="protein sequence ID" value="TWT80055.1"/>
    <property type="molecule type" value="Genomic_DNA"/>
</dbReference>
<keyword evidence="4" id="KW-0808">Transferase</keyword>
<accession>A0A5C5YY91</accession>
<dbReference type="GO" id="GO:0005694">
    <property type="term" value="C:chromosome"/>
    <property type="evidence" value="ECO:0007669"/>
    <property type="project" value="UniProtKB-SubCell"/>
</dbReference>
<dbReference type="InterPro" id="IPR001214">
    <property type="entry name" value="SET_dom"/>
</dbReference>
<dbReference type="InterPro" id="IPR050777">
    <property type="entry name" value="SET2_Histone-Lys_MeTrsfase"/>
</dbReference>
<organism evidence="8 9">
    <name type="scientific">Novipirellula herctigrandis</name>
    <dbReference type="NCBI Taxonomy" id="2527986"/>
    <lineage>
        <taxon>Bacteria</taxon>
        <taxon>Pseudomonadati</taxon>
        <taxon>Planctomycetota</taxon>
        <taxon>Planctomycetia</taxon>
        <taxon>Pirellulales</taxon>
        <taxon>Pirellulaceae</taxon>
        <taxon>Novipirellula</taxon>
    </lineage>
</organism>
<name>A0A5C5YY91_9BACT</name>